<dbReference type="PANTHER" id="PTHR43240">
    <property type="entry name" value="1,4-DIHYDROXY-2-NAPHTHOYL-COA THIOESTERASE 1"/>
    <property type="match status" value="1"/>
</dbReference>
<dbReference type="Proteomes" id="UP000247763">
    <property type="component" value="Chromosome"/>
</dbReference>
<dbReference type="NCBIfam" id="TIGR00369">
    <property type="entry name" value="unchar_dom_1"/>
    <property type="match status" value="1"/>
</dbReference>
<accession>A0A2Z3HQ83</accession>
<proteinExistence type="predicted"/>
<dbReference type="Gene3D" id="3.10.129.10">
    <property type="entry name" value="Hotdog Thioesterase"/>
    <property type="match status" value="1"/>
</dbReference>
<evidence type="ECO:0000256" key="1">
    <source>
        <dbReference type="ARBA" id="ARBA00022801"/>
    </source>
</evidence>
<feature type="domain" description="Thioesterase" evidence="2">
    <location>
        <begin position="73"/>
        <end position="144"/>
    </location>
</feature>
<keyword evidence="1" id="KW-0378">Hydrolase</keyword>
<evidence type="ECO:0000313" key="4">
    <source>
        <dbReference type="Proteomes" id="UP000247763"/>
    </source>
</evidence>
<dbReference type="InterPro" id="IPR003736">
    <property type="entry name" value="PAAI_dom"/>
</dbReference>
<dbReference type="InterPro" id="IPR006683">
    <property type="entry name" value="Thioestr_dom"/>
</dbReference>
<dbReference type="EMBL" id="CP029479">
    <property type="protein sequence ID" value="AWM77957.1"/>
    <property type="molecule type" value="Genomic_DNA"/>
</dbReference>
<dbReference type="KEGG" id="phb:HYN04_09425"/>
<dbReference type="Pfam" id="PF03061">
    <property type="entry name" value="4HBT"/>
    <property type="match status" value="1"/>
</dbReference>
<evidence type="ECO:0000259" key="2">
    <source>
        <dbReference type="Pfam" id="PF03061"/>
    </source>
</evidence>
<dbReference type="PANTHER" id="PTHR43240:SF1">
    <property type="entry name" value="BLR5584 PROTEIN"/>
    <property type="match status" value="1"/>
</dbReference>
<organism evidence="3 4">
    <name type="scientific">Phenylobacterium parvum</name>
    <dbReference type="NCBI Taxonomy" id="2201350"/>
    <lineage>
        <taxon>Bacteria</taxon>
        <taxon>Pseudomonadati</taxon>
        <taxon>Pseudomonadota</taxon>
        <taxon>Alphaproteobacteria</taxon>
        <taxon>Caulobacterales</taxon>
        <taxon>Caulobacteraceae</taxon>
        <taxon>Phenylobacterium</taxon>
    </lineage>
</organism>
<dbReference type="AlphaFoldDB" id="A0A2Z3HQ83"/>
<gene>
    <name evidence="3" type="ORF">HYN04_09425</name>
</gene>
<dbReference type="SUPFAM" id="SSF54637">
    <property type="entry name" value="Thioesterase/thiol ester dehydrase-isomerase"/>
    <property type="match status" value="1"/>
</dbReference>
<sequence length="161" mass="17330">MSDTPKETGATSADEPLTDEAILARFHRTKNQPTGSQTLGFRITAVSQAEKSVEVAFEARAELLLNPMKQIQGGYLCAMLDECMSVACMVASGMTHVAPTAEMKTSFFRPAQPGPIRGVGRVAKWGRTLAFTEGELYDPEGRLLAKATGTAVPTPFKSYKS</sequence>
<keyword evidence="4" id="KW-1185">Reference proteome</keyword>
<name>A0A2Z3HQ83_9CAUL</name>
<protein>
    <submittedName>
        <fullName evidence="3">Thioesterase</fullName>
    </submittedName>
</protein>
<dbReference type="OrthoDB" id="9813282at2"/>
<dbReference type="GO" id="GO:0005829">
    <property type="term" value="C:cytosol"/>
    <property type="evidence" value="ECO:0007669"/>
    <property type="project" value="TreeGrafter"/>
</dbReference>
<dbReference type="GO" id="GO:0061522">
    <property type="term" value="F:1,4-dihydroxy-2-naphthoyl-CoA thioesterase activity"/>
    <property type="evidence" value="ECO:0007669"/>
    <property type="project" value="TreeGrafter"/>
</dbReference>
<evidence type="ECO:0000313" key="3">
    <source>
        <dbReference type="EMBL" id="AWM77957.1"/>
    </source>
</evidence>
<dbReference type="InterPro" id="IPR029069">
    <property type="entry name" value="HotDog_dom_sf"/>
</dbReference>
<dbReference type="CDD" id="cd03443">
    <property type="entry name" value="PaaI_thioesterase"/>
    <property type="match status" value="1"/>
</dbReference>
<dbReference type="RefSeq" id="WP_110450524.1">
    <property type="nucleotide sequence ID" value="NZ_CP029479.1"/>
</dbReference>
<reference evidence="4" key="1">
    <citation type="submission" date="2018-05" db="EMBL/GenBank/DDBJ databases">
        <title>Genome sequencing of Phenylobacterium sp. HYN0004.</title>
        <authorList>
            <person name="Yi H."/>
            <person name="Baek C."/>
        </authorList>
    </citation>
    <scope>NUCLEOTIDE SEQUENCE [LARGE SCALE GENOMIC DNA]</scope>
    <source>
        <strain evidence="4">HYN0004</strain>
    </source>
</reference>